<dbReference type="PANTHER" id="PTHR10125:SF31">
    <property type="entry name" value="P2X RECEPTOR E"/>
    <property type="match status" value="1"/>
</dbReference>
<accession>A0AAU9J8M0</accession>
<feature type="transmembrane region" description="Helical" evidence="10">
    <location>
        <begin position="34"/>
        <end position="52"/>
    </location>
</feature>
<reference evidence="11" key="1">
    <citation type="submission" date="2021-09" db="EMBL/GenBank/DDBJ databases">
        <authorList>
            <consortium name="AG Swart"/>
            <person name="Singh M."/>
            <person name="Singh A."/>
            <person name="Seah K."/>
            <person name="Emmerich C."/>
        </authorList>
    </citation>
    <scope>NUCLEOTIDE SEQUENCE</scope>
    <source>
        <strain evidence="11">ATCC30299</strain>
    </source>
</reference>
<protein>
    <submittedName>
        <fullName evidence="11">Uncharacterized protein</fullName>
    </submittedName>
</protein>
<keyword evidence="8" id="KW-1071">Ligand-gated ion channel</keyword>
<keyword evidence="4 10" id="KW-0812">Transmembrane</keyword>
<gene>
    <name evidence="11" type="ORF">BSTOLATCC_MIC36320</name>
</gene>
<dbReference type="InterPro" id="IPR027309">
    <property type="entry name" value="P2X_extracellular_dom_sf"/>
</dbReference>
<dbReference type="Proteomes" id="UP001162131">
    <property type="component" value="Unassembled WGS sequence"/>
</dbReference>
<comment type="caution">
    <text evidence="11">The sequence shown here is derived from an EMBL/GenBank/DDBJ whole genome shotgun (WGS) entry which is preliminary data.</text>
</comment>
<keyword evidence="6" id="KW-0406">Ion transport</keyword>
<evidence type="ECO:0000313" key="12">
    <source>
        <dbReference type="Proteomes" id="UP001162131"/>
    </source>
</evidence>
<name>A0AAU9J8M0_9CILI</name>
<keyword evidence="9" id="KW-0407">Ion channel</keyword>
<evidence type="ECO:0000256" key="3">
    <source>
        <dbReference type="ARBA" id="ARBA00022448"/>
    </source>
</evidence>
<keyword evidence="5 10" id="KW-1133">Transmembrane helix</keyword>
<organism evidence="11 12">
    <name type="scientific">Blepharisma stoltei</name>
    <dbReference type="NCBI Taxonomy" id="1481888"/>
    <lineage>
        <taxon>Eukaryota</taxon>
        <taxon>Sar</taxon>
        <taxon>Alveolata</taxon>
        <taxon>Ciliophora</taxon>
        <taxon>Postciliodesmatophora</taxon>
        <taxon>Heterotrichea</taxon>
        <taxon>Heterotrichida</taxon>
        <taxon>Blepharismidae</taxon>
        <taxon>Blepharisma</taxon>
    </lineage>
</organism>
<dbReference type="PANTHER" id="PTHR10125">
    <property type="entry name" value="P2X PURINOCEPTOR"/>
    <property type="match status" value="1"/>
</dbReference>
<keyword evidence="7 10" id="KW-0472">Membrane</keyword>
<dbReference type="GO" id="GO:0015267">
    <property type="term" value="F:channel activity"/>
    <property type="evidence" value="ECO:0007669"/>
    <property type="project" value="UniProtKB-ARBA"/>
</dbReference>
<dbReference type="GO" id="GO:0007165">
    <property type="term" value="P:signal transduction"/>
    <property type="evidence" value="ECO:0007669"/>
    <property type="project" value="UniProtKB-ARBA"/>
</dbReference>
<dbReference type="Gene3D" id="2.60.490.10">
    <property type="entry name" value="atp-gated p2x4 ion channel domain"/>
    <property type="match status" value="1"/>
</dbReference>
<evidence type="ECO:0000256" key="2">
    <source>
        <dbReference type="ARBA" id="ARBA00009848"/>
    </source>
</evidence>
<evidence type="ECO:0000256" key="6">
    <source>
        <dbReference type="ARBA" id="ARBA00023065"/>
    </source>
</evidence>
<evidence type="ECO:0000256" key="1">
    <source>
        <dbReference type="ARBA" id="ARBA00004308"/>
    </source>
</evidence>
<evidence type="ECO:0000256" key="10">
    <source>
        <dbReference type="SAM" id="Phobius"/>
    </source>
</evidence>
<evidence type="ECO:0000313" key="11">
    <source>
        <dbReference type="EMBL" id="CAG9324534.1"/>
    </source>
</evidence>
<proteinExistence type="inferred from homology"/>
<dbReference type="Pfam" id="PF00864">
    <property type="entry name" value="P2X_receptor"/>
    <property type="match status" value="1"/>
</dbReference>
<dbReference type="GO" id="GO:0012505">
    <property type="term" value="C:endomembrane system"/>
    <property type="evidence" value="ECO:0007669"/>
    <property type="project" value="UniProtKB-SubCell"/>
</dbReference>
<comment type="similarity">
    <text evidence="2">Belongs to the P2X receptor family.</text>
</comment>
<dbReference type="GO" id="GO:0070588">
    <property type="term" value="P:calcium ion transmembrane transport"/>
    <property type="evidence" value="ECO:0007669"/>
    <property type="project" value="TreeGrafter"/>
</dbReference>
<evidence type="ECO:0000256" key="9">
    <source>
        <dbReference type="ARBA" id="ARBA00023303"/>
    </source>
</evidence>
<dbReference type="GO" id="GO:0016020">
    <property type="term" value="C:membrane"/>
    <property type="evidence" value="ECO:0007669"/>
    <property type="project" value="TreeGrafter"/>
</dbReference>
<keyword evidence="12" id="KW-1185">Reference proteome</keyword>
<evidence type="ECO:0000256" key="8">
    <source>
        <dbReference type="ARBA" id="ARBA00023286"/>
    </source>
</evidence>
<dbReference type="InterPro" id="IPR059116">
    <property type="entry name" value="P2X_receptor"/>
</dbReference>
<dbReference type="AlphaFoldDB" id="A0AAU9J8M0"/>
<evidence type="ECO:0000256" key="4">
    <source>
        <dbReference type="ARBA" id="ARBA00022692"/>
    </source>
</evidence>
<dbReference type="EMBL" id="CAJZBQ010000036">
    <property type="protein sequence ID" value="CAG9324534.1"/>
    <property type="molecule type" value="Genomic_DNA"/>
</dbReference>
<dbReference type="Gene3D" id="1.10.287.940">
    <property type="entry name" value="atp-gated p2x4 ion channel"/>
    <property type="match status" value="1"/>
</dbReference>
<evidence type="ECO:0000256" key="7">
    <source>
        <dbReference type="ARBA" id="ARBA00023136"/>
    </source>
</evidence>
<sequence length="377" mass="43576">MLEKILGKDPDEVFAYMTARMLIIRDLLMSLIDWSLQTLIVVYVIFYCFLILQRYNIKATWDGYIYYRITGKGYSETDGIYYPWDHGDLVYPEQDGNGFNLGVHCYRVDGQQMGYCTNACESDDDCSDKEPYEYKVCTDNGYCKSLTWCPDLASISSSELDESKIYGVGNFVINLWAGIDFPQFDTDEYVNYESKKPVSYPEEPATKYTINDILSEAGIESMDEVRKTGAIIEIIIDWKCKTKETTCDPTLSVARLDGASEDHPVSFTRSNHYYKDGVLTRDFKKFIGLKFMIRSEGLGYEFSLLQTVLQISSGLALLKLMTTITDFIMLNLYPNKKKRAAFKKFKVEESVDFTDKGNRIDYIRFLRERRENQPNEE</sequence>
<comment type="subcellular location">
    <subcellularLocation>
        <location evidence="1">Endomembrane system</location>
    </subcellularLocation>
</comment>
<evidence type="ECO:0000256" key="5">
    <source>
        <dbReference type="ARBA" id="ARBA00022989"/>
    </source>
</evidence>
<keyword evidence="3" id="KW-0813">Transport</keyword>